<feature type="region of interest" description="Disordered" evidence="1">
    <location>
        <begin position="122"/>
        <end position="192"/>
    </location>
</feature>
<dbReference type="InParanoid" id="F4NYR2"/>
<gene>
    <name evidence="2" type="ORF">BATDEDRAFT_23345</name>
</gene>
<feature type="compositionally biased region" description="Basic and acidic residues" evidence="1">
    <location>
        <begin position="122"/>
        <end position="131"/>
    </location>
</feature>
<dbReference type="GeneID" id="18238193"/>
<keyword evidence="3" id="KW-1185">Reference proteome</keyword>
<reference evidence="2 3" key="1">
    <citation type="submission" date="2009-12" db="EMBL/GenBank/DDBJ databases">
        <title>The draft genome of Batrachochytrium dendrobatidis.</title>
        <authorList>
            <consortium name="US DOE Joint Genome Institute (JGI-PGF)"/>
            <person name="Kuo A."/>
            <person name="Salamov A."/>
            <person name="Schmutz J."/>
            <person name="Lucas S."/>
            <person name="Pitluck S."/>
            <person name="Rosenblum E."/>
            <person name="Stajich J."/>
            <person name="Eisen M."/>
            <person name="Grigoriev I.V."/>
        </authorList>
    </citation>
    <scope>NUCLEOTIDE SEQUENCE [LARGE SCALE GENOMIC DNA]</scope>
    <source>
        <strain evidence="3">JAM81 / FGSC 10211</strain>
    </source>
</reference>
<dbReference type="Proteomes" id="UP000007241">
    <property type="component" value="Unassembled WGS sequence"/>
</dbReference>
<protein>
    <submittedName>
        <fullName evidence="2">Uncharacterized protein</fullName>
    </submittedName>
</protein>
<evidence type="ECO:0000256" key="1">
    <source>
        <dbReference type="SAM" id="MobiDB-lite"/>
    </source>
</evidence>
<dbReference type="RefSeq" id="XP_006677263.1">
    <property type="nucleotide sequence ID" value="XM_006677200.1"/>
</dbReference>
<feature type="compositionally biased region" description="Polar residues" evidence="1">
    <location>
        <begin position="155"/>
        <end position="174"/>
    </location>
</feature>
<sequence>MIQKKQIRIVAVASVALFIITLSLVNVVKSIQMPTLADLVSQNEYKNRDMNKDVHANKLKELFYTDNDFYDDSGDKNIFQGHVDTLDDYDSKNKHAVKKQESYRHNESDVLNHLNDHLVKDTDESKVDTSHHFPLAGQHKKLVQTPTEYVDTLEKPNQPTESSRNPLLDQNQQPDAVKSELQNKDQPLEKPT</sequence>
<proteinExistence type="predicted"/>
<accession>F4NYR2</accession>
<organism evidence="2 3">
    <name type="scientific">Batrachochytrium dendrobatidis (strain JAM81 / FGSC 10211)</name>
    <name type="common">Frog chytrid fungus</name>
    <dbReference type="NCBI Taxonomy" id="684364"/>
    <lineage>
        <taxon>Eukaryota</taxon>
        <taxon>Fungi</taxon>
        <taxon>Fungi incertae sedis</taxon>
        <taxon>Chytridiomycota</taxon>
        <taxon>Chytridiomycota incertae sedis</taxon>
        <taxon>Chytridiomycetes</taxon>
        <taxon>Rhizophydiales</taxon>
        <taxon>Rhizophydiales incertae sedis</taxon>
        <taxon>Batrachochytrium</taxon>
    </lineage>
</organism>
<name>F4NYR2_BATDJ</name>
<dbReference type="AlphaFoldDB" id="F4NYR2"/>
<dbReference type="HOGENOM" id="CLU_1414919_0_0_1"/>
<dbReference type="EMBL" id="GL882881">
    <property type="protein sequence ID" value="EGF82074.1"/>
    <property type="molecule type" value="Genomic_DNA"/>
</dbReference>
<evidence type="ECO:0000313" key="2">
    <source>
        <dbReference type="EMBL" id="EGF82074.1"/>
    </source>
</evidence>
<feature type="compositionally biased region" description="Basic and acidic residues" evidence="1">
    <location>
        <begin position="177"/>
        <end position="192"/>
    </location>
</feature>
<evidence type="ECO:0000313" key="3">
    <source>
        <dbReference type="Proteomes" id="UP000007241"/>
    </source>
</evidence>